<sequence>MDEIWGEVPGWAGLVLSIAAGWIGWLAHRRAGRAEAREREALDIARRAQEIAERAEARATEAHNRSRVSFEYEDSQVRKGLYAGDVKIRLRHTEAVMVDSVQFDNDRLKGWAVSVSGFNIQIQPGGRAEVQMARNRFGELPESLLLHWWIGEETGSQEVPLPAELTQAPKPTP</sequence>
<evidence type="ECO:0000313" key="2">
    <source>
        <dbReference type="EMBL" id="MDJ1113207.1"/>
    </source>
</evidence>
<proteinExistence type="predicted"/>
<accession>A0ABT6ZC42</accession>
<reference evidence="2 3" key="1">
    <citation type="submission" date="2023-05" db="EMBL/GenBank/DDBJ databases">
        <title>Microbacterium dauci sp.nov., Isolated from Carrot Rhizosphere Soil.</title>
        <authorList>
            <person name="Xiao Z."/>
            <person name="Zheng J."/>
        </authorList>
    </citation>
    <scope>NUCLEOTIDE SEQUENCE [LARGE SCALE GENOMIC DNA]</scope>
    <source>
        <strain evidence="2 3">LX3-4</strain>
    </source>
</reference>
<gene>
    <name evidence="2" type="ORF">QNI14_01935</name>
</gene>
<evidence type="ECO:0000256" key="1">
    <source>
        <dbReference type="SAM" id="Phobius"/>
    </source>
</evidence>
<keyword evidence="1" id="KW-0812">Transmembrane</keyword>
<organism evidence="2 3">
    <name type="scientific">Microbacterium dauci</name>
    <dbReference type="NCBI Taxonomy" id="3048008"/>
    <lineage>
        <taxon>Bacteria</taxon>
        <taxon>Bacillati</taxon>
        <taxon>Actinomycetota</taxon>
        <taxon>Actinomycetes</taxon>
        <taxon>Micrococcales</taxon>
        <taxon>Microbacteriaceae</taxon>
        <taxon>Microbacterium</taxon>
    </lineage>
</organism>
<dbReference type="EMBL" id="JASJND010000001">
    <property type="protein sequence ID" value="MDJ1113207.1"/>
    <property type="molecule type" value="Genomic_DNA"/>
</dbReference>
<keyword evidence="3" id="KW-1185">Reference proteome</keyword>
<name>A0ABT6ZC42_9MICO</name>
<feature type="transmembrane region" description="Helical" evidence="1">
    <location>
        <begin position="12"/>
        <end position="28"/>
    </location>
</feature>
<comment type="caution">
    <text evidence="2">The sequence shown here is derived from an EMBL/GenBank/DDBJ whole genome shotgun (WGS) entry which is preliminary data.</text>
</comment>
<keyword evidence="1" id="KW-1133">Transmembrane helix</keyword>
<dbReference type="RefSeq" id="WP_283714498.1">
    <property type="nucleotide sequence ID" value="NZ_JASJND010000001.1"/>
</dbReference>
<protein>
    <submittedName>
        <fullName evidence="2">Uncharacterized protein</fullName>
    </submittedName>
</protein>
<keyword evidence="1" id="KW-0472">Membrane</keyword>
<dbReference type="Proteomes" id="UP001321481">
    <property type="component" value="Unassembled WGS sequence"/>
</dbReference>
<evidence type="ECO:0000313" key="3">
    <source>
        <dbReference type="Proteomes" id="UP001321481"/>
    </source>
</evidence>